<reference evidence="2" key="1">
    <citation type="journal article" date="2020" name="mSystems">
        <title>Genome- and Community-Level Interaction Insights into Carbon Utilization and Element Cycling Functions of Hydrothermarchaeota in Hydrothermal Sediment.</title>
        <authorList>
            <person name="Zhou Z."/>
            <person name="Liu Y."/>
            <person name="Xu W."/>
            <person name="Pan J."/>
            <person name="Luo Z.H."/>
            <person name="Li M."/>
        </authorList>
    </citation>
    <scope>NUCLEOTIDE SEQUENCE [LARGE SCALE GENOMIC DNA]</scope>
    <source>
        <strain evidence="2">SpSt-374</strain>
    </source>
</reference>
<name>A0A7C3ZLB5_9CYAN</name>
<dbReference type="EMBL" id="DSPX01000136">
    <property type="protein sequence ID" value="HGG01685.1"/>
    <property type="molecule type" value="Genomic_DNA"/>
</dbReference>
<protein>
    <submittedName>
        <fullName evidence="2">Uncharacterized protein</fullName>
    </submittedName>
</protein>
<gene>
    <name evidence="2" type="ORF">ENR15_13795</name>
</gene>
<proteinExistence type="predicted"/>
<evidence type="ECO:0000313" key="2">
    <source>
        <dbReference type="EMBL" id="HGG01685.1"/>
    </source>
</evidence>
<accession>A0A7C3ZLB5</accession>
<sequence>MTVDTIQKTAPQRPYTQFSSPETNGASAQKPHQQAIISNCCAGGWQQIDIQDLDCEKLLEIMDYWWKNQGF</sequence>
<evidence type="ECO:0000256" key="1">
    <source>
        <dbReference type="SAM" id="MobiDB-lite"/>
    </source>
</evidence>
<feature type="region of interest" description="Disordered" evidence="1">
    <location>
        <begin position="1"/>
        <end position="31"/>
    </location>
</feature>
<comment type="caution">
    <text evidence="2">The sequence shown here is derived from an EMBL/GenBank/DDBJ whole genome shotgun (WGS) entry which is preliminary data.</text>
</comment>
<dbReference type="AlphaFoldDB" id="A0A7C3ZLB5"/>
<organism evidence="2">
    <name type="scientific">Planktothricoides sp. SpSt-374</name>
    <dbReference type="NCBI Taxonomy" id="2282167"/>
    <lineage>
        <taxon>Bacteria</taxon>
        <taxon>Bacillati</taxon>
        <taxon>Cyanobacteriota</taxon>
        <taxon>Cyanophyceae</taxon>
        <taxon>Oscillatoriophycideae</taxon>
        <taxon>Oscillatoriales</taxon>
        <taxon>Oscillatoriaceae</taxon>
        <taxon>Planktothricoides</taxon>
    </lineage>
</organism>